<feature type="chain" id="PRO_5013363358" evidence="8">
    <location>
        <begin position="32"/>
        <end position="437"/>
    </location>
</feature>
<dbReference type="SUPFAM" id="SSF56954">
    <property type="entry name" value="Outer membrane efflux proteins (OEP)"/>
    <property type="match status" value="1"/>
</dbReference>
<keyword evidence="7" id="KW-0998">Cell outer membrane</keyword>
<dbReference type="AlphaFoldDB" id="A0A1S7LN46"/>
<evidence type="ECO:0000256" key="4">
    <source>
        <dbReference type="ARBA" id="ARBA00022452"/>
    </source>
</evidence>
<dbReference type="InterPro" id="IPR010130">
    <property type="entry name" value="T1SS_OMP_TolC"/>
</dbReference>
<dbReference type="Gene3D" id="1.20.1600.10">
    <property type="entry name" value="Outer membrane efflux proteins (OEP)"/>
    <property type="match status" value="1"/>
</dbReference>
<geneLocation type="plasmid" evidence="9">
    <name>MAGMO_p1</name>
</geneLocation>
<protein>
    <submittedName>
        <fullName evidence="9">Type I secretion outer membrane protein, TolC family</fullName>
    </submittedName>
</protein>
<sequence length="437" mass="48074">MWVMAGLLKPARWAMLGAALSLTTLGSVAVATEVHPFTQAVAYALQHNPAMAEKQADLGAAEEKPSSTAAALRPDISFTGKVAHTGLFYHDTTTRTDPHTLQVDLTQSVYNRSLWVADEQAEPYVNAAVHDVADTMQATILDVAKVYLGVLEAQEVEALSAENLKVTKRHLEATQARFEVGETTRTDVRQAEARVAEAVAELQTSKNSTRVAHAQYREKIRLDAPENMPLPELTDSYMDQPLNILVDMAEAERPDMRAARDRLKITELDVKSAKAGHWPTLTFLANGTFTDNSETGGLTQDTRYYSFTLQAAVPIYEGGGTESGIREAKHELSSSRADMDSKYLQIKREVEEALLSYHSAVAVVKSYESALAAAKDALDGVEQEFQVGTRTALDLLDQQKEVFRNETELTKRRYSVVEARFTLLEAIGKLTPAELGM</sequence>
<evidence type="ECO:0000256" key="6">
    <source>
        <dbReference type="ARBA" id="ARBA00023136"/>
    </source>
</evidence>
<dbReference type="PANTHER" id="PTHR30026">
    <property type="entry name" value="OUTER MEMBRANE PROTEIN TOLC"/>
    <property type="match status" value="1"/>
</dbReference>
<dbReference type="InterPro" id="IPR003423">
    <property type="entry name" value="OMP_efflux"/>
</dbReference>
<feature type="signal peptide" evidence="8">
    <location>
        <begin position="1"/>
        <end position="31"/>
    </location>
</feature>
<dbReference type="NCBIfam" id="TIGR01844">
    <property type="entry name" value="type_I_sec_TolC"/>
    <property type="match status" value="1"/>
</dbReference>
<keyword evidence="4" id="KW-1134">Transmembrane beta strand</keyword>
<dbReference type="EMBL" id="LO017728">
    <property type="protein sequence ID" value="CRH08325.1"/>
    <property type="molecule type" value="Genomic_DNA"/>
</dbReference>
<name>A0A1S7LN46_MAGMO</name>
<dbReference type="InterPro" id="IPR051906">
    <property type="entry name" value="TolC-like"/>
</dbReference>
<dbReference type="GO" id="GO:0015288">
    <property type="term" value="F:porin activity"/>
    <property type="evidence" value="ECO:0007669"/>
    <property type="project" value="TreeGrafter"/>
</dbReference>
<keyword evidence="6" id="KW-0472">Membrane</keyword>
<evidence type="ECO:0000256" key="1">
    <source>
        <dbReference type="ARBA" id="ARBA00004442"/>
    </source>
</evidence>
<evidence type="ECO:0000313" key="9">
    <source>
        <dbReference type="EMBL" id="CRH08325.1"/>
    </source>
</evidence>
<keyword evidence="5" id="KW-0812">Transmembrane</keyword>
<evidence type="ECO:0000256" key="5">
    <source>
        <dbReference type="ARBA" id="ARBA00022692"/>
    </source>
</evidence>
<keyword evidence="8" id="KW-0732">Signal</keyword>
<keyword evidence="3" id="KW-0813">Transport</keyword>
<dbReference type="GO" id="GO:0009279">
    <property type="term" value="C:cell outer membrane"/>
    <property type="evidence" value="ECO:0007669"/>
    <property type="project" value="UniProtKB-SubCell"/>
</dbReference>
<reference evidence="9" key="1">
    <citation type="submission" date="2015-04" db="EMBL/GenBank/DDBJ databases">
        <authorList>
            <person name="Syromyatnikov M.Y."/>
            <person name="Popov V.N."/>
        </authorList>
    </citation>
    <scope>NUCLEOTIDE SEQUENCE</scope>
    <source>
        <strain evidence="9">MO-1</strain>
        <plasmid evidence="9">MAGMO_p1</plasmid>
    </source>
</reference>
<dbReference type="GO" id="GO:1990281">
    <property type="term" value="C:efflux pump complex"/>
    <property type="evidence" value="ECO:0007669"/>
    <property type="project" value="TreeGrafter"/>
</dbReference>
<dbReference type="GO" id="GO:0015562">
    <property type="term" value="F:efflux transmembrane transporter activity"/>
    <property type="evidence" value="ECO:0007669"/>
    <property type="project" value="InterPro"/>
</dbReference>
<evidence type="ECO:0000256" key="8">
    <source>
        <dbReference type="SAM" id="SignalP"/>
    </source>
</evidence>
<comment type="similarity">
    <text evidence="2">Belongs to the outer membrane factor (OMF) (TC 1.B.17) family.</text>
</comment>
<dbReference type="PANTHER" id="PTHR30026:SF20">
    <property type="entry name" value="OUTER MEMBRANE PROTEIN TOLC"/>
    <property type="match status" value="1"/>
</dbReference>
<organism evidence="9">
    <name type="scientific">Magnetococcus massalia (strain MO-1)</name>
    <dbReference type="NCBI Taxonomy" id="451514"/>
    <lineage>
        <taxon>Bacteria</taxon>
        <taxon>Pseudomonadati</taxon>
        <taxon>Pseudomonadota</taxon>
        <taxon>Magnetococcia</taxon>
        <taxon>Magnetococcales</taxon>
        <taxon>Magnetococcaceae</taxon>
        <taxon>Magnetococcus</taxon>
    </lineage>
</organism>
<proteinExistence type="inferred from homology"/>
<evidence type="ECO:0000256" key="3">
    <source>
        <dbReference type="ARBA" id="ARBA00022448"/>
    </source>
</evidence>
<gene>
    <name evidence="9" type="ORF">MAGMO_p10026</name>
</gene>
<evidence type="ECO:0000256" key="7">
    <source>
        <dbReference type="ARBA" id="ARBA00023237"/>
    </source>
</evidence>
<comment type="subcellular location">
    <subcellularLocation>
        <location evidence="1">Cell outer membrane</location>
    </subcellularLocation>
</comment>
<dbReference type="Pfam" id="PF02321">
    <property type="entry name" value="OEP"/>
    <property type="match status" value="2"/>
</dbReference>
<evidence type="ECO:0000256" key="2">
    <source>
        <dbReference type="ARBA" id="ARBA00007613"/>
    </source>
</evidence>
<accession>A0A1S7LN46</accession>
<keyword evidence="9" id="KW-0614">Plasmid</keyword>